<dbReference type="PANTHER" id="PTHR42904:SF6">
    <property type="entry name" value="NAD-CAPPED RNA HYDROLASE NUDT12"/>
    <property type="match status" value="1"/>
</dbReference>
<evidence type="ECO:0000256" key="2">
    <source>
        <dbReference type="ARBA" id="ARBA00001947"/>
    </source>
</evidence>
<dbReference type="CDD" id="cd03429">
    <property type="entry name" value="NUDIX_NADH_pyrophosphatase_Nudt13"/>
    <property type="match status" value="1"/>
</dbReference>
<reference evidence="13" key="1">
    <citation type="submission" date="2014-09" db="EMBL/GenBank/DDBJ databases">
        <title>Genome sequence of the luminous mushroom Mycena chlorophos for searching fungal bioluminescence genes.</title>
        <authorList>
            <person name="Tanaka Y."/>
            <person name="Kasuga D."/>
            <person name="Oba Y."/>
            <person name="Hase S."/>
            <person name="Sato K."/>
            <person name="Oba Y."/>
            <person name="Sakakibara Y."/>
        </authorList>
    </citation>
    <scope>NUCLEOTIDE SEQUENCE</scope>
</reference>
<dbReference type="InterPro" id="IPR049734">
    <property type="entry name" value="NudC-like_C"/>
</dbReference>
<dbReference type="InterPro" id="IPR000086">
    <property type="entry name" value="NUDIX_hydrolase_dom"/>
</dbReference>
<gene>
    <name evidence="13" type="ORF">MCHLO_12882</name>
</gene>
<keyword evidence="14" id="KW-1185">Reference proteome</keyword>
<organism evidence="13 14">
    <name type="scientific">Mycena chlorophos</name>
    <name type="common">Agaric fungus</name>
    <name type="synonym">Agaricus chlorophos</name>
    <dbReference type="NCBI Taxonomy" id="658473"/>
    <lineage>
        <taxon>Eukaryota</taxon>
        <taxon>Fungi</taxon>
        <taxon>Dikarya</taxon>
        <taxon>Basidiomycota</taxon>
        <taxon>Agaricomycotina</taxon>
        <taxon>Agaricomycetes</taxon>
        <taxon>Agaricomycetidae</taxon>
        <taxon>Agaricales</taxon>
        <taxon>Marasmiineae</taxon>
        <taxon>Mycenaceae</taxon>
        <taxon>Mycena</taxon>
    </lineage>
</organism>
<dbReference type="PROSITE" id="PS51462">
    <property type="entry name" value="NUDIX"/>
    <property type="match status" value="1"/>
</dbReference>
<comment type="similarity">
    <text evidence="3">Belongs to the Nudix hydrolase family. NudC subfamily.</text>
</comment>
<feature type="region of interest" description="Disordered" evidence="10">
    <location>
        <begin position="970"/>
        <end position="997"/>
    </location>
</feature>
<dbReference type="PROSITE" id="PS51526">
    <property type="entry name" value="RFX_DBD"/>
    <property type="match status" value="1"/>
</dbReference>
<feature type="domain" description="RFX-type winged-helix" evidence="12">
    <location>
        <begin position="304"/>
        <end position="373"/>
    </location>
</feature>
<dbReference type="Pfam" id="PF00293">
    <property type="entry name" value="NUDIX"/>
    <property type="match status" value="1"/>
</dbReference>
<evidence type="ECO:0000259" key="12">
    <source>
        <dbReference type="PROSITE" id="PS51526"/>
    </source>
</evidence>
<accession>A0ABQ0LYS6</accession>
<dbReference type="EC" id="3.6.1.22" evidence="4"/>
<protein>
    <recommendedName>
        <fullName evidence="4">NAD(+) diphosphatase</fullName>
        <ecNumber evidence="4">3.6.1.22</ecNumber>
    </recommendedName>
</protein>
<dbReference type="InterPro" id="IPR015797">
    <property type="entry name" value="NUDIX_hydrolase-like_dom_sf"/>
</dbReference>
<comment type="cofactor">
    <cofactor evidence="1">
        <name>Mg(2+)</name>
        <dbReference type="ChEBI" id="CHEBI:18420"/>
    </cofactor>
</comment>
<dbReference type="Gene3D" id="3.90.79.20">
    <property type="match status" value="1"/>
</dbReference>
<comment type="catalytic activity">
    <reaction evidence="9">
        <text>a 5'-end NAD(+)-phospho-ribonucleoside in mRNA + H2O = a 5'-end phospho-adenosine-phospho-ribonucleoside in mRNA + beta-nicotinamide D-ribonucleotide + 2 H(+)</text>
        <dbReference type="Rhea" id="RHEA:60876"/>
        <dbReference type="Rhea" id="RHEA-COMP:15698"/>
        <dbReference type="Rhea" id="RHEA-COMP:15719"/>
        <dbReference type="ChEBI" id="CHEBI:14649"/>
        <dbReference type="ChEBI" id="CHEBI:15377"/>
        <dbReference type="ChEBI" id="CHEBI:15378"/>
        <dbReference type="ChEBI" id="CHEBI:144029"/>
        <dbReference type="ChEBI" id="CHEBI:144051"/>
    </reaction>
    <physiologicalReaction direction="left-to-right" evidence="9">
        <dbReference type="Rhea" id="RHEA:60877"/>
    </physiologicalReaction>
</comment>
<dbReference type="Proteomes" id="UP000815677">
    <property type="component" value="Unassembled WGS sequence"/>
</dbReference>
<evidence type="ECO:0000256" key="5">
    <source>
        <dbReference type="ARBA" id="ARBA00022723"/>
    </source>
</evidence>
<dbReference type="PROSITE" id="PS00893">
    <property type="entry name" value="NUDIX_BOX"/>
    <property type="match status" value="1"/>
</dbReference>
<comment type="cofactor">
    <cofactor evidence="2">
        <name>Zn(2+)</name>
        <dbReference type="ChEBI" id="CHEBI:29105"/>
    </cofactor>
</comment>
<dbReference type="InterPro" id="IPR050241">
    <property type="entry name" value="NAD-cap_RNA_hydrolase_NudC"/>
</dbReference>
<keyword evidence="7" id="KW-0460">Magnesium</keyword>
<evidence type="ECO:0000256" key="7">
    <source>
        <dbReference type="ARBA" id="ARBA00022842"/>
    </source>
</evidence>
<evidence type="ECO:0000256" key="9">
    <source>
        <dbReference type="ARBA" id="ARBA00023679"/>
    </source>
</evidence>
<evidence type="ECO:0000256" key="6">
    <source>
        <dbReference type="ARBA" id="ARBA00022801"/>
    </source>
</evidence>
<dbReference type="SUPFAM" id="SSF55811">
    <property type="entry name" value="Nudix"/>
    <property type="match status" value="1"/>
</dbReference>
<evidence type="ECO:0000313" key="14">
    <source>
        <dbReference type="Proteomes" id="UP000815677"/>
    </source>
</evidence>
<sequence length="1033" mass="115396">MVMALQSGVDSEIRWALRRLAEFAHNSPGGVFRLDLLPGVLDALFDWPEWYVGEGLTQMSEDYASDLFSPPPELAKKRQYALESLVLLRNAGFLEQVNVPLIMANQRSWSLVCCALGNLNAALDTHAEFLLHAIDFFHCFALRYPIGPEYLNTIWNPVPRLARIAATSSNRSLIISSLTALDLFFQNPARAVFLMPNSPALEASLRYLPLVNDEPLVSPCLHYLFTHLSDSRMSREFLLHPQMLATVRLLVNVLLDDQVRELTEIELGQTPQQHFPTEAQVTMDYVLTKEDKERILHEPEPKRCLKWLKLMFVANAESEMRQADIWNDYRTTFGLHNPLEPLALMQHISSVFPATQSMVDGGRFIVRGLDRRRVFTSDQTTRFRCQWDRGTCATGAYSSAEKLFAHILEHLAAESSGSSSCLWGNCQHPALPHAKLHRHLLTHLPHPHPPQLPGSQNDHVTVVRTGERYPLKDPTTRPPAFPRITLKERWPTEELPSTSQTALLCLRILFGESFSKSDQAPVSGEDFFGFPGLSVAGDGGAASTEQEKERKARGQKAFYAVRGMLESLRVRSRVYTDWINEMVDLRLGLRRMTTIEAASPLNRLSWLRSSHAFLNAIVVSPKTRWLVSNAGQQLVSVPSASPSTKPAIAMLTTEQVKPYLGTTPFFGQGKVDGQLLTAEEATHFTESARHRGVRVVFLGLLDPLSTENALPTSDFKDPEQAVAKLEGTPYFAVDVAESGVDADAILSVEKDATLSWAEPRGLLMGLQLDKVTLSLFGEARSMVDWNQRNKFCPACGSPTYSVWGGWKINCSTLLPWADNTNRKPCPTSKGLHNFAHPRTDPVVITITVDETGEKILLGRGRKYPGKFYSALAGFMEPGETFEEAVVRELWEEAGVKVSEVAYHSGQPWPFPANLMVGFYARADSTKPIRTDLDNELVDARWYTREEILAVLNHRLGSRFTRADQRILKEATEGPSSDSNAQPKEEPAPPVEDEPAFRVPPTTAIAGVLIRDWAFGKITFPTRSYGQNVPKGNL</sequence>
<proteinExistence type="inferred from homology"/>
<evidence type="ECO:0000313" key="13">
    <source>
        <dbReference type="EMBL" id="GAT56198.1"/>
    </source>
</evidence>
<evidence type="ECO:0000256" key="4">
    <source>
        <dbReference type="ARBA" id="ARBA00012381"/>
    </source>
</evidence>
<name>A0ABQ0LYS6_MYCCL</name>
<dbReference type="InterPro" id="IPR003150">
    <property type="entry name" value="DNA-bd_RFX"/>
</dbReference>
<keyword evidence="6" id="KW-0378">Hydrolase</keyword>
<dbReference type="Gene3D" id="3.90.79.10">
    <property type="entry name" value="Nucleoside Triphosphate Pyrophosphohydrolase"/>
    <property type="match status" value="1"/>
</dbReference>
<evidence type="ECO:0000256" key="8">
    <source>
        <dbReference type="ARBA" id="ARBA00023027"/>
    </source>
</evidence>
<keyword evidence="5" id="KW-0479">Metal-binding</keyword>
<evidence type="ECO:0000259" key="11">
    <source>
        <dbReference type="PROSITE" id="PS51462"/>
    </source>
</evidence>
<dbReference type="PANTHER" id="PTHR42904">
    <property type="entry name" value="NUDIX HYDROLASE, NUDC SUBFAMILY"/>
    <property type="match status" value="1"/>
</dbReference>
<evidence type="ECO:0000256" key="1">
    <source>
        <dbReference type="ARBA" id="ARBA00001946"/>
    </source>
</evidence>
<dbReference type="InterPro" id="IPR015375">
    <property type="entry name" value="NADH_PPase-like_N"/>
</dbReference>
<dbReference type="InterPro" id="IPR020084">
    <property type="entry name" value="NUDIX_hydrolase_CS"/>
</dbReference>
<evidence type="ECO:0000256" key="3">
    <source>
        <dbReference type="ARBA" id="ARBA00009595"/>
    </source>
</evidence>
<dbReference type="EMBL" id="DF849259">
    <property type="protein sequence ID" value="GAT56198.1"/>
    <property type="molecule type" value="Genomic_DNA"/>
</dbReference>
<feature type="domain" description="Nudix hydrolase" evidence="11">
    <location>
        <begin position="837"/>
        <end position="969"/>
    </location>
</feature>
<dbReference type="Pfam" id="PF09296">
    <property type="entry name" value="NUDIX-like"/>
    <property type="match status" value="1"/>
</dbReference>
<evidence type="ECO:0000256" key="10">
    <source>
        <dbReference type="SAM" id="MobiDB-lite"/>
    </source>
</evidence>
<keyword evidence="8" id="KW-0520">NAD</keyword>